<evidence type="ECO:0000256" key="1">
    <source>
        <dbReference type="ARBA" id="ARBA00006484"/>
    </source>
</evidence>
<dbReference type="EMBL" id="BLLO01000031">
    <property type="protein sequence ID" value="GFH81281.1"/>
    <property type="molecule type" value="Genomic_DNA"/>
</dbReference>
<evidence type="ECO:0000313" key="6">
    <source>
        <dbReference type="EMBL" id="GFH81281.1"/>
    </source>
</evidence>
<gene>
    <name evidence="7" type="ORF">GCM10010227_31850</name>
    <name evidence="6" type="ORF">Sgou_59510</name>
</gene>
<dbReference type="EMBL" id="BMSC01000008">
    <property type="protein sequence ID" value="GGU75087.1"/>
    <property type="molecule type" value="Genomic_DNA"/>
</dbReference>
<evidence type="ECO:0000256" key="4">
    <source>
        <dbReference type="SAM" id="MobiDB-lite"/>
    </source>
</evidence>
<comment type="caution">
    <text evidence="7">The sequence shown here is derived from an EMBL/GenBank/DDBJ whole genome shotgun (WGS) entry which is preliminary data.</text>
</comment>
<reference evidence="7" key="1">
    <citation type="journal article" date="2014" name="Int. J. Syst. Evol. Microbiol.">
        <title>Complete genome sequence of Corynebacterium casei LMG S-19264T (=DSM 44701T), isolated from a smear-ripened cheese.</title>
        <authorList>
            <consortium name="US DOE Joint Genome Institute (JGI-PGF)"/>
            <person name="Walter F."/>
            <person name="Albersmeier A."/>
            <person name="Kalinowski J."/>
            <person name="Ruckert C."/>
        </authorList>
    </citation>
    <scope>NUCLEOTIDE SEQUENCE</scope>
    <source>
        <strain evidence="7">JCM 4136</strain>
    </source>
</reference>
<dbReference type="InterPro" id="IPR057326">
    <property type="entry name" value="KR_dom"/>
</dbReference>
<dbReference type="SMART" id="SM00822">
    <property type="entry name" value="PKS_KR"/>
    <property type="match status" value="1"/>
</dbReference>
<dbReference type="InterPro" id="IPR020904">
    <property type="entry name" value="Sc_DH/Rdtase_CS"/>
</dbReference>
<protein>
    <submittedName>
        <fullName evidence="7">Short-chain dehydrogenase</fullName>
    </submittedName>
</protein>
<name>A0A8H9HMU1_9ACTN</name>
<evidence type="ECO:0000259" key="5">
    <source>
        <dbReference type="SMART" id="SM00822"/>
    </source>
</evidence>
<organism evidence="7 9">
    <name type="scientific">Streptomyces gougerotii</name>
    <dbReference type="NCBI Taxonomy" id="53448"/>
    <lineage>
        <taxon>Bacteria</taxon>
        <taxon>Bacillati</taxon>
        <taxon>Actinomycetota</taxon>
        <taxon>Actinomycetes</taxon>
        <taxon>Kitasatosporales</taxon>
        <taxon>Streptomycetaceae</taxon>
        <taxon>Streptomyces</taxon>
        <taxon>Streptomyces diastaticus group</taxon>
    </lineage>
</organism>
<evidence type="ECO:0000313" key="8">
    <source>
        <dbReference type="Proteomes" id="UP000480804"/>
    </source>
</evidence>
<reference evidence="7" key="3">
    <citation type="submission" date="2020-09" db="EMBL/GenBank/DDBJ databases">
        <authorList>
            <person name="Sun Q."/>
            <person name="Ohkuma M."/>
        </authorList>
    </citation>
    <scope>NUCLEOTIDE SEQUENCE</scope>
    <source>
        <strain evidence="7">JCM 4136</strain>
    </source>
</reference>
<dbReference type="Pfam" id="PF00106">
    <property type="entry name" value="adh_short"/>
    <property type="match status" value="1"/>
</dbReference>
<evidence type="ECO:0000256" key="2">
    <source>
        <dbReference type="ARBA" id="ARBA00023002"/>
    </source>
</evidence>
<dbReference type="GO" id="GO:0016020">
    <property type="term" value="C:membrane"/>
    <property type="evidence" value="ECO:0007669"/>
    <property type="project" value="TreeGrafter"/>
</dbReference>
<dbReference type="PANTHER" id="PTHR44196:SF1">
    <property type="entry name" value="DEHYDROGENASE_REDUCTASE SDR FAMILY MEMBER 7B"/>
    <property type="match status" value="1"/>
</dbReference>
<dbReference type="AlphaFoldDB" id="A0A8H9HMU1"/>
<dbReference type="InterPro" id="IPR036291">
    <property type="entry name" value="NAD(P)-bd_dom_sf"/>
</dbReference>
<dbReference type="GO" id="GO:0016491">
    <property type="term" value="F:oxidoreductase activity"/>
    <property type="evidence" value="ECO:0007669"/>
    <property type="project" value="UniProtKB-KW"/>
</dbReference>
<feature type="domain" description="Ketoreductase" evidence="5">
    <location>
        <begin position="60"/>
        <end position="239"/>
    </location>
</feature>
<dbReference type="PANTHER" id="PTHR44196">
    <property type="entry name" value="DEHYDROGENASE/REDUCTASE SDR FAMILY MEMBER 7B"/>
    <property type="match status" value="1"/>
</dbReference>
<dbReference type="Proteomes" id="UP000480804">
    <property type="component" value="Unassembled WGS sequence"/>
</dbReference>
<comment type="similarity">
    <text evidence="1 3">Belongs to the short-chain dehydrogenases/reductases (SDR) family.</text>
</comment>
<proteinExistence type="inferred from homology"/>
<dbReference type="Gene3D" id="3.40.50.720">
    <property type="entry name" value="NAD(P)-binding Rossmann-like Domain"/>
    <property type="match status" value="1"/>
</dbReference>
<sequence>MGPQMYDAGVRARGAASPGGTNRSRPCPDAVVDWPEHGGVARVPVRRGRWGMDGDRRAGRVAVVTGAARGVGAATARRLAERGLRVALIGRELGTLEKVARSLPTESCSLEVDVTDEAALRGAARSVAERMGPASVVVANAGIAAAGPFATTEAALWDRVIAVNLLGSAATARAFLPQLVRTRGYLLQVASTAAFGSAPLMSAYCASKAGVESYAQALRTELEPEGVQVGIAYLHWTGTGMIEGIEAHPVLRELRAHQPGPGSRVHSAEQVAGWLVRGVERRAAAVYAPRWLRLVQPLRPVLPLVVSHIARRSLARMPARELRRTTGVLGPGGRADWEDREAAGPVVPARPPQS</sequence>
<dbReference type="PROSITE" id="PS00061">
    <property type="entry name" value="ADH_SHORT"/>
    <property type="match status" value="1"/>
</dbReference>
<reference evidence="6 8" key="2">
    <citation type="submission" date="2020-02" db="EMBL/GenBank/DDBJ databases">
        <title>Whole genome shotgun sequence of Streptomyces gougerotii NBRC 13043.</title>
        <authorList>
            <person name="Ichikawa N."/>
            <person name="Komaki H."/>
            <person name="Tamura T."/>
        </authorList>
    </citation>
    <scope>NUCLEOTIDE SEQUENCE [LARGE SCALE GENOMIC DNA]</scope>
    <source>
        <strain evidence="6 8">NBRC 13043</strain>
    </source>
</reference>
<evidence type="ECO:0000313" key="9">
    <source>
        <dbReference type="Proteomes" id="UP000660975"/>
    </source>
</evidence>
<dbReference type="PRINTS" id="PR00080">
    <property type="entry name" value="SDRFAMILY"/>
</dbReference>
<dbReference type="InterPro" id="IPR002347">
    <property type="entry name" value="SDR_fam"/>
</dbReference>
<dbReference type="PRINTS" id="PR00081">
    <property type="entry name" value="GDHRDH"/>
</dbReference>
<accession>A0A8H9HMU1</accession>
<dbReference type="SUPFAM" id="SSF51735">
    <property type="entry name" value="NAD(P)-binding Rossmann-fold domains"/>
    <property type="match status" value="1"/>
</dbReference>
<feature type="region of interest" description="Disordered" evidence="4">
    <location>
        <begin position="1"/>
        <end position="31"/>
    </location>
</feature>
<feature type="region of interest" description="Disordered" evidence="4">
    <location>
        <begin position="326"/>
        <end position="354"/>
    </location>
</feature>
<evidence type="ECO:0000313" key="7">
    <source>
        <dbReference type="EMBL" id="GGU75087.1"/>
    </source>
</evidence>
<evidence type="ECO:0000256" key="3">
    <source>
        <dbReference type="RuleBase" id="RU000363"/>
    </source>
</evidence>
<dbReference type="NCBIfam" id="NF004526">
    <property type="entry name" value="PRK05872.1"/>
    <property type="match status" value="1"/>
</dbReference>
<keyword evidence="8" id="KW-1185">Reference proteome</keyword>
<keyword evidence="2" id="KW-0560">Oxidoreductase</keyword>
<dbReference type="Proteomes" id="UP000660975">
    <property type="component" value="Unassembled WGS sequence"/>
</dbReference>